<dbReference type="EMBL" id="CP019650">
    <property type="protein sequence ID" value="AQQ69444.1"/>
    <property type="molecule type" value="Genomic_DNA"/>
</dbReference>
<proteinExistence type="predicted"/>
<evidence type="ECO:0000313" key="2">
    <source>
        <dbReference type="Proteomes" id="UP000188219"/>
    </source>
</evidence>
<evidence type="ECO:0000313" key="1">
    <source>
        <dbReference type="EMBL" id="AQQ69444.1"/>
    </source>
</evidence>
<dbReference type="Proteomes" id="UP000188219">
    <property type="component" value="Chromosome"/>
</dbReference>
<gene>
    <name evidence="1" type="ORF">Mag101_07895</name>
</gene>
<name>A0A1Q2M9U0_9GAMM</name>
<dbReference type="AlphaFoldDB" id="A0A1Q2M9U0"/>
<organism evidence="1 2">
    <name type="scientific">Microbulbifer agarilyticus</name>
    <dbReference type="NCBI Taxonomy" id="260552"/>
    <lineage>
        <taxon>Bacteria</taxon>
        <taxon>Pseudomonadati</taxon>
        <taxon>Pseudomonadota</taxon>
        <taxon>Gammaproteobacteria</taxon>
        <taxon>Cellvibrionales</taxon>
        <taxon>Microbulbiferaceae</taxon>
        <taxon>Microbulbifer</taxon>
    </lineage>
</organism>
<dbReference type="KEGG" id="maga:Mag101_07895"/>
<sequence length="177" mass="20114">MSEGIPFAFRDCPGIYEAVRDWVAIKLDVDPKEVNLTGSARLGQSLSPRKIGRPFGEGSDLDVFVISTELFNRLKSDFDEWSYDFESGNVKPSNEREAGFWKDNLHRCPKNIFRGFIDSNVIPNHQKYQCVKNISQTMYLLKEKLGVTPGAPKVCHASVRCYKSWGDYVRQVSLGLM</sequence>
<protein>
    <submittedName>
        <fullName evidence="1">Uncharacterized protein</fullName>
    </submittedName>
</protein>
<reference evidence="1" key="1">
    <citation type="submission" date="2017-02" db="EMBL/GenBank/DDBJ databases">
        <title>Genome of Microbulbifer agarilyticus GP101.</title>
        <authorList>
            <person name="Jung J."/>
            <person name="Bae S.S."/>
            <person name="Baek K."/>
        </authorList>
    </citation>
    <scope>NUCLEOTIDE SEQUENCE [LARGE SCALE GENOMIC DNA]</scope>
    <source>
        <strain evidence="1">GP101</strain>
    </source>
</reference>
<keyword evidence="2" id="KW-1185">Reference proteome</keyword>
<dbReference type="OrthoDB" id="9153320at2"/>
<accession>A0A1Q2M9U0</accession>